<dbReference type="InterPro" id="IPR006683">
    <property type="entry name" value="Thioestr_dom"/>
</dbReference>
<protein>
    <submittedName>
        <fullName evidence="4">PaaI family thioesterase</fullName>
    </submittedName>
</protein>
<feature type="region of interest" description="Disordered" evidence="2">
    <location>
        <begin position="120"/>
        <end position="149"/>
    </location>
</feature>
<feature type="domain" description="Thioesterase" evidence="3">
    <location>
        <begin position="46"/>
        <end position="117"/>
    </location>
</feature>
<evidence type="ECO:0000313" key="5">
    <source>
        <dbReference type="Proteomes" id="UP000319894"/>
    </source>
</evidence>
<dbReference type="NCBIfam" id="TIGR00369">
    <property type="entry name" value="unchar_dom_1"/>
    <property type="match status" value="1"/>
</dbReference>
<dbReference type="Pfam" id="PF03061">
    <property type="entry name" value="4HBT"/>
    <property type="match status" value="1"/>
</dbReference>
<dbReference type="GO" id="GO:0016289">
    <property type="term" value="F:acyl-CoA hydrolase activity"/>
    <property type="evidence" value="ECO:0007669"/>
    <property type="project" value="TreeGrafter"/>
</dbReference>
<dbReference type="EMBL" id="QMDX01000002">
    <property type="protein sequence ID" value="TSD15111.1"/>
    <property type="molecule type" value="Genomic_DNA"/>
</dbReference>
<dbReference type="Gene3D" id="3.10.129.10">
    <property type="entry name" value="Hotdog Thioesterase"/>
    <property type="match status" value="1"/>
</dbReference>
<dbReference type="InterPro" id="IPR003736">
    <property type="entry name" value="PAAI_dom"/>
</dbReference>
<evidence type="ECO:0000259" key="3">
    <source>
        <dbReference type="Pfam" id="PF03061"/>
    </source>
</evidence>
<evidence type="ECO:0000256" key="1">
    <source>
        <dbReference type="ARBA" id="ARBA00022801"/>
    </source>
</evidence>
<reference evidence="4 5" key="1">
    <citation type="submission" date="2018-06" db="EMBL/GenBank/DDBJ databases">
        <title>Natronomonas sp. F16-60 a new haloarchaeon isolated from a solar saltern of Isla Cristina, Huelva, Spain.</title>
        <authorList>
            <person name="Duran-Viseras A."/>
            <person name="Sanchez-Porro C."/>
            <person name="Ventosa A."/>
        </authorList>
    </citation>
    <scope>NUCLEOTIDE SEQUENCE [LARGE SCALE GENOMIC DNA]</scope>
    <source>
        <strain evidence="4 5">F16-60</strain>
    </source>
</reference>
<organism evidence="4 5">
    <name type="scientific">Haloglomus irregulare</name>
    <dbReference type="NCBI Taxonomy" id="2234134"/>
    <lineage>
        <taxon>Archaea</taxon>
        <taxon>Methanobacteriati</taxon>
        <taxon>Methanobacteriota</taxon>
        <taxon>Stenosarchaea group</taxon>
        <taxon>Halobacteria</taxon>
        <taxon>Halobacteriales</taxon>
        <taxon>Natronomonadaceae</taxon>
        <taxon>Haloglomus</taxon>
    </lineage>
</organism>
<dbReference type="PANTHER" id="PTHR42856">
    <property type="entry name" value="ACYL-COENZYME A THIOESTERASE PAAI"/>
    <property type="match status" value="1"/>
</dbReference>
<accession>A0A554NCJ0</accession>
<dbReference type="CDD" id="cd03443">
    <property type="entry name" value="PaaI_thioesterase"/>
    <property type="match status" value="1"/>
</dbReference>
<dbReference type="InterPro" id="IPR029069">
    <property type="entry name" value="HotDog_dom_sf"/>
</dbReference>
<dbReference type="Proteomes" id="UP000319894">
    <property type="component" value="Unassembled WGS sequence"/>
</dbReference>
<dbReference type="OrthoDB" id="202256at2157"/>
<dbReference type="RefSeq" id="WP_144260951.1">
    <property type="nucleotide sequence ID" value="NZ_QMDX01000002.1"/>
</dbReference>
<dbReference type="AlphaFoldDB" id="A0A554NCJ0"/>
<sequence>MDVESMFEQMPFNRAVGIEITHADDGHAEGRIDLEDRHSSSPRTRVAHGGVTYALADTVGGAAVISAVEDITPTIDMRIDYLAPGTGEVMLAEADCARVGESVATVDVVVTDGEGTRLATARGSYKTGGDSTDSAWSEGAPGIREEESE</sequence>
<evidence type="ECO:0000313" key="4">
    <source>
        <dbReference type="EMBL" id="TSD15111.1"/>
    </source>
</evidence>
<name>A0A554NCJ0_9EURY</name>
<dbReference type="InParanoid" id="A0A554NCJ0"/>
<gene>
    <name evidence="4" type="ORF">DP107_04460</name>
</gene>
<keyword evidence="5" id="KW-1185">Reference proteome</keyword>
<evidence type="ECO:0000256" key="2">
    <source>
        <dbReference type="SAM" id="MobiDB-lite"/>
    </source>
</evidence>
<proteinExistence type="predicted"/>
<keyword evidence="1" id="KW-0378">Hydrolase</keyword>
<dbReference type="InterPro" id="IPR052723">
    <property type="entry name" value="Acyl-CoA_thioesterase_PaaI"/>
</dbReference>
<dbReference type="PANTHER" id="PTHR42856:SF1">
    <property type="entry name" value="ACYL-COENZYME A THIOESTERASE PAAI"/>
    <property type="match status" value="1"/>
</dbReference>
<comment type="caution">
    <text evidence="4">The sequence shown here is derived from an EMBL/GenBank/DDBJ whole genome shotgun (WGS) entry which is preliminary data.</text>
</comment>
<dbReference type="SUPFAM" id="SSF54637">
    <property type="entry name" value="Thioesterase/thiol ester dehydrase-isomerase"/>
    <property type="match status" value="1"/>
</dbReference>